<dbReference type="EMBL" id="FNGE01000009">
    <property type="protein sequence ID" value="SDL35889.1"/>
    <property type="molecule type" value="Genomic_DNA"/>
</dbReference>
<feature type="compositionally biased region" description="Basic and acidic residues" evidence="1">
    <location>
        <begin position="7"/>
        <end position="41"/>
    </location>
</feature>
<reference evidence="3" key="1">
    <citation type="submission" date="2016-10" db="EMBL/GenBank/DDBJ databases">
        <authorList>
            <person name="Varghese N."/>
            <person name="Submissions S."/>
        </authorList>
    </citation>
    <scope>NUCLEOTIDE SEQUENCE [LARGE SCALE GENOMIC DNA]</scope>
    <source>
        <strain evidence="3">CGMCC 1.7655</strain>
    </source>
</reference>
<evidence type="ECO:0000256" key="1">
    <source>
        <dbReference type="SAM" id="MobiDB-lite"/>
    </source>
</evidence>
<accession>A0A1G9JE71</accession>
<organism evidence="2 3">
    <name type="scientific">Paracoccus chinensis</name>
    <dbReference type="NCBI Taxonomy" id="525640"/>
    <lineage>
        <taxon>Bacteria</taxon>
        <taxon>Pseudomonadati</taxon>
        <taxon>Pseudomonadota</taxon>
        <taxon>Alphaproteobacteria</taxon>
        <taxon>Rhodobacterales</taxon>
        <taxon>Paracoccaceae</taxon>
        <taxon>Paracoccus</taxon>
    </lineage>
</organism>
<sequence>MGNLDAENVRYQRTEDVSRDNAERMKRQQTEQEAAIRDPQTKEGNVPPADAGKAAG</sequence>
<dbReference type="Proteomes" id="UP000199555">
    <property type="component" value="Unassembled WGS sequence"/>
</dbReference>
<evidence type="ECO:0000313" key="2">
    <source>
        <dbReference type="EMBL" id="SDL35889.1"/>
    </source>
</evidence>
<dbReference type="RefSeq" id="WP_175558846.1">
    <property type="nucleotide sequence ID" value="NZ_FNGE01000009.1"/>
</dbReference>
<evidence type="ECO:0000313" key="3">
    <source>
        <dbReference type="Proteomes" id="UP000199555"/>
    </source>
</evidence>
<proteinExistence type="predicted"/>
<protein>
    <submittedName>
        <fullName evidence="2">Uncharacterized protein</fullName>
    </submittedName>
</protein>
<name>A0A1G9JE71_9RHOB</name>
<keyword evidence="3" id="KW-1185">Reference proteome</keyword>
<dbReference type="STRING" id="525640.SAMN04487971_109102"/>
<dbReference type="AlphaFoldDB" id="A0A1G9JE71"/>
<feature type="region of interest" description="Disordered" evidence="1">
    <location>
        <begin position="1"/>
        <end position="56"/>
    </location>
</feature>
<gene>
    <name evidence="2" type="ORF">SAMN04487971_109102</name>
</gene>